<dbReference type="PANTHER" id="PTHR13914:SF0">
    <property type="entry name" value="PROLINE DEHYDROGENASE 1, MITOCHONDRIAL"/>
    <property type="match status" value="1"/>
</dbReference>
<evidence type="ECO:0000313" key="13">
    <source>
        <dbReference type="Proteomes" id="UP000236569"/>
    </source>
</evidence>
<keyword evidence="4 10" id="KW-0547">Nucleotide-binding</keyword>
<dbReference type="GO" id="GO:0004657">
    <property type="term" value="F:proline dehydrogenase activity"/>
    <property type="evidence" value="ECO:0007669"/>
    <property type="project" value="UniProtKB-EC"/>
</dbReference>
<keyword evidence="6" id="KW-0560">Oxidoreductase</keyword>
<comment type="cofactor">
    <cofactor evidence="10">
        <name>FAD</name>
        <dbReference type="ChEBI" id="CHEBI:57692"/>
    </cofactor>
    <text evidence="10">Binds 1 FAD per subunit.</text>
</comment>
<gene>
    <name evidence="12" type="ORF">DAERI_040069</name>
</gene>
<feature type="binding site" evidence="9">
    <location>
        <position position="292"/>
    </location>
    <ligand>
        <name>substrate</name>
    </ligand>
</feature>
<dbReference type="UniPathway" id="UPA00261">
    <property type="reaction ID" value="UER00373"/>
</dbReference>
<dbReference type="GO" id="GO:0000166">
    <property type="term" value="F:nucleotide binding"/>
    <property type="evidence" value="ECO:0007669"/>
    <property type="project" value="UniProtKB-KW"/>
</dbReference>
<dbReference type="GO" id="GO:0010133">
    <property type="term" value="P:L-proline catabolic process to L-glutamate"/>
    <property type="evidence" value="ECO:0007669"/>
    <property type="project" value="UniProtKB-UniPathway"/>
</dbReference>
<dbReference type="EMBL" id="BFAG01000004">
    <property type="protein sequence ID" value="GBF05309.1"/>
    <property type="molecule type" value="Genomic_DNA"/>
</dbReference>
<evidence type="ECO:0000256" key="7">
    <source>
        <dbReference type="ARBA" id="ARBA00023062"/>
    </source>
</evidence>
<evidence type="ECO:0000259" key="11">
    <source>
        <dbReference type="Pfam" id="PF01619"/>
    </source>
</evidence>
<evidence type="ECO:0000256" key="4">
    <source>
        <dbReference type="ARBA" id="ARBA00022741"/>
    </source>
</evidence>
<dbReference type="InterPro" id="IPR015659">
    <property type="entry name" value="Proline_oxidase"/>
</dbReference>
<feature type="binding site" evidence="10">
    <location>
        <position position="166"/>
    </location>
    <ligand>
        <name>FAD</name>
        <dbReference type="ChEBI" id="CHEBI:57692"/>
    </ligand>
</feature>
<feature type="binding site" evidence="10">
    <location>
        <position position="136"/>
    </location>
    <ligand>
        <name>FAD</name>
        <dbReference type="ChEBI" id="CHEBI:57692"/>
    </ligand>
</feature>
<comment type="pathway">
    <text evidence="1">Amino-acid degradation; L-proline degradation into L-glutamate; L-glutamate from L-proline: step 1/2.</text>
</comment>
<feature type="binding site" evidence="9">
    <location>
        <position position="291"/>
    </location>
    <ligand>
        <name>substrate</name>
    </ligand>
</feature>
<proteinExistence type="predicted"/>
<dbReference type="InterPro" id="IPR029041">
    <property type="entry name" value="FAD-linked_oxidoreductase-like"/>
</dbReference>
<keyword evidence="7" id="KW-0642">Proline metabolism</keyword>
<accession>A0A2I9CU18</accession>
<evidence type="ECO:0000256" key="9">
    <source>
        <dbReference type="PIRSR" id="PIRSR000196-1"/>
    </source>
</evidence>
<dbReference type="InterPro" id="IPR008219">
    <property type="entry name" value="PRODH_bac_arc"/>
</dbReference>
<sequence length="310" mass="34839">MIDQIYRKAVLTVSGQKFVEDLVRSRGFGLAQRFVAGEDSASAIRAVQELEKDGILGNLDLLGEFVASPERANEFAEKVLNLLDEAHAAGLTPYVSVKLSSVGQGQTVNGEDLGLANARRIVGRAKAYGGFVCLDMEDHPRVDVTLGQFRTLVNEFGNAHVGTVLQSYLYRTEADRDSLDDLHPNLRIVKGAYLEPETVAMPDKADVDASYRRLVYAQMKAGNYVNVATHDESIIEDVKHFVLSHGIERDRFEFQMLYGVRRDLQRELAAQGYRVRAYIPYGRDWYPYFSRRIAERPANVMFVLRGMLRG</sequence>
<dbReference type="EC" id="1.5.5.2" evidence="2"/>
<dbReference type="AlphaFoldDB" id="A0A2I9CU18"/>
<evidence type="ECO:0000256" key="1">
    <source>
        <dbReference type="ARBA" id="ARBA00004739"/>
    </source>
</evidence>
<comment type="caution">
    <text evidence="12">The sequence shown here is derived from an EMBL/GenBank/DDBJ whole genome shotgun (WGS) entry which is preliminary data.</text>
</comment>
<dbReference type="SUPFAM" id="SSF51730">
    <property type="entry name" value="FAD-linked oxidoreductase"/>
    <property type="match status" value="1"/>
</dbReference>
<feature type="binding site" evidence="9">
    <location>
        <position position="98"/>
    </location>
    <ligand>
        <name>substrate</name>
    </ligand>
</feature>
<dbReference type="InterPro" id="IPR002872">
    <property type="entry name" value="Proline_DH_dom"/>
</dbReference>
<keyword evidence="13" id="KW-1185">Reference proteome</keyword>
<reference evidence="13" key="1">
    <citation type="submission" date="2018-01" db="EMBL/GenBank/DDBJ databases">
        <title>Draft Genome Sequence of the Radioresistant Bacterium Deinococcus aerius TR0125, Isolated from the Higher Atmosphere above Japan.</title>
        <authorList>
            <person name="Satoh K."/>
            <person name="Arai H."/>
            <person name="Sanzen T."/>
            <person name="Kawaguchi Y."/>
            <person name="Hayashi H."/>
            <person name="Yokobori S."/>
            <person name="Yamagishi A."/>
            <person name="Oono Y."/>
            <person name="Narumi I."/>
        </authorList>
    </citation>
    <scope>NUCLEOTIDE SEQUENCE [LARGE SCALE GENOMIC DNA]</scope>
    <source>
        <strain evidence="13">TR0125</strain>
    </source>
</reference>
<dbReference type="Pfam" id="PF01619">
    <property type="entry name" value="Pro_dh"/>
    <property type="match status" value="1"/>
</dbReference>
<dbReference type="Proteomes" id="UP000236569">
    <property type="component" value="Unassembled WGS sequence"/>
</dbReference>
<evidence type="ECO:0000256" key="5">
    <source>
        <dbReference type="ARBA" id="ARBA00022827"/>
    </source>
</evidence>
<evidence type="ECO:0000256" key="8">
    <source>
        <dbReference type="ARBA" id="ARBA00048779"/>
    </source>
</evidence>
<evidence type="ECO:0000256" key="6">
    <source>
        <dbReference type="ARBA" id="ARBA00023002"/>
    </source>
</evidence>
<feature type="binding site" evidence="10">
    <location>
        <begin position="190"/>
        <end position="192"/>
    </location>
    <ligand>
        <name>FAD</name>
        <dbReference type="ChEBI" id="CHEBI:57692"/>
    </ligand>
</feature>
<keyword evidence="5 10" id="KW-0274">FAD</keyword>
<comment type="catalytic activity">
    <reaction evidence="8">
        <text>L-proline + a quinone = (S)-1-pyrroline-5-carboxylate + a quinol + H(+)</text>
        <dbReference type="Rhea" id="RHEA:23784"/>
        <dbReference type="ChEBI" id="CHEBI:15378"/>
        <dbReference type="ChEBI" id="CHEBI:17388"/>
        <dbReference type="ChEBI" id="CHEBI:24646"/>
        <dbReference type="ChEBI" id="CHEBI:60039"/>
        <dbReference type="ChEBI" id="CHEBI:132124"/>
        <dbReference type="EC" id="1.5.5.2"/>
    </reaction>
</comment>
<dbReference type="Gene3D" id="3.20.20.220">
    <property type="match status" value="1"/>
</dbReference>
<dbReference type="PANTHER" id="PTHR13914">
    <property type="entry name" value="PROLINE OXIDASE"/>
    <property type="match status" value="1"/>
</dbReference>
<protein>
    <recommendedName>
        <fullName evidence="2">proline dehydrogenase</fullName>
        <ecNumber evidence="2">1.5.5.2</ecNumber>
    </recommendedName>
</protein>
<evidence type="ECO:0000256" key="2">
    <source>
        <dbReference type="ARBA" id="ARBA00012695"/>
    </source>
</evidence>
<evidence type="ECO:0000313" key="12">
    <source>
        <dbReference type="EMBL" id="GBF05309.1"/>
    </source>
</evidence>
<evidence type="ECO:0000256" key="3">
    <source>
        <dbReference type="ARBA" id="ARBA00022630"/>
    </source>
</evidence>
<organism evidence="12 13">
    <name type="scientific">Deinococcus aerius</name>
    <dbReference type="NCBI Taxonomy" id="200253"/>
    <lineage>
        <taxon>Bacteria</taxon>
        <taxon>Thermotogati</taxon>
        <taxon>Deinococcota</taxon>
        <taxon>Deinococci</taxon>
        <taxon>Deinococcales</taxon>
        <taxon>Deinococcaceae</taxon>
        <taxon>Deinococcus</taxon>
    </lineage>
</organism>
<dbReference type="PIRSF" id="PIRSF000196">
    <property type="entry name" value="Pro_dehydrog"/>
    <property type="match status" value="1"/>
</dbReference>
<evidence type="ECO:0000256" key="10">
    <source>
        <dbReference type="PIRSR" id="PIRSR000196-2"/>
    </source>
</evidence>
<keyword evidence="3" id="KW-0285">Flavoprotein</keyword>
<feature type="binding site" evidence="10">
    <location>
        <begin position="229"/>
        <end position="230"/>
    </location>
    <ligand>
        <name>FAD</name>
        <dbReference type="ChEBI" id="CHEBI:57692"/>
    </ligand>
</feature>
<feature type="domain" description="Proline dehydrogenase" evidence="11">
    <location>
        <begin position="44"/>
        <end position="303"/>
    </location>
</feature>
<name>A0A2I9CU18_9DEIO</name>
<dbReference type="RefSeq" id="WP_103128756.1">
    <property type="nucleotide sequence ID" value="NZ_BFAG01000004.1"/>
</dbReference>
<dbReference type="OrthoDB" id="9773461at2"/>
<feature type="binding site" evidence="10">
    <location>
        <position position="204"/>
    </location>
    <ligand>
        <name>FAD</name>
        <dbReference type="ChEBI" id="CHEBI:57692"/>
    </ligand>
</feature>